<dbReference type="PhylomeDB" id="A0A1B0GB61"/>
<dbReference type="EMBL" id="CCAG010019322">
    <property type="status" value="NOT_ANNOTATED_CDS"/>
    <property type="molecule type" value="Genomic_DNA"/>
</dbReference>
<proteinExistence type="predicted"/>
<evidence type="ECO:0000313" key="2">
    <source>
        <dbReference type="Proteomes" id="UP000092444"/>
    </source>
</evidence>
<reference evidence="1" key="1">
    <citation type="submission" date="2020-05" db="UniProtKB">
        <authorList>
            <consortium name="EnsemblMetazoa"/>
        </authorList>
    </citation>
    <scope>IDENTIFICATION</scope>
    <source>
        <strain evidence="1">Yale</strain>
    </source>
</reference>
<dbReference type="AlphaFoldDB" id="A0A1B0GB61"/>
<dbReference type="VEuPathDB" id="VectorBase:GMOY010545"/>
<dbReference type="STRING" id="37546.A0A1B0GB61"/>
<name>A0A1B0GB61_GLOMM</name>
<organism evidence="1 2">
    <name type="scientific">Glossina morsitans morsitans</name>
    <name type="common">Savannah tsetse fly</name>
    <dbReference type="NCBI Taxonomy" id="37546"/>
    <lineage>
        <taxon>Eukaryota</taxon>
        <taxon>Metazoa</taxon>
        <taxon>Ecdysozoa</taxon>
        <taxon>Arthropoda</taxon>
        <taxon>Hexapoda</taxon>
        <taxon>Insecta</taxon>
        <taxon>Pterygota</taxon>
        <taxon>Neoptera</taxon>
        <taxon>Endopterygota</taxon>
        <taxon>Diptera</taxon>
        <taxon>Brachycera</taxon>
        <taxon>Muscomorpha</taxon>
        <taxon>Hippoboscoidea</taxon>
        <taxon>Glossinidae</taxon>
        <taxon>Glossina</taxon>
    </lineage>
</organism>
<protein>
    <submittedName>
        <fullName evidence="1">Uncharacterized protein</fullName>
    </submittedName>
</protein>
<dbReference type="PANTHER" id="PTHR23171">
    <property type="entry name" value="GDOWN1"/>
    <property type="match status" value="1"/>
</dbReference>
<dbReference type="GO" id="GO:0005634">
    <property type="term" value="C:nucleus"/>
    <property type="evidence" value="ECO:0007669"/>
    <property type="project" value="InterPro"/>
</dbReference>
<dbReference type="Proteomes" id="UP000092444">
    <property type="component" value="Unassembled WGS sequence"/>
</dbReference>
<dbReference type="EnsemblMetazoa" id="GMOY010545-RA">
    <property type="protein sequence ID" value="GMOY010545-PA"/>
    <property type="gene ID" value="GMOY010545"/>
</dbReference>
<evidence type="ECO:0000313" key="1">
    <source>
        <dbReference type="EnsemblMetazoa" id="GMOY010545-PA"/>
    </source>
</evidence>
<dbReference type="PANTHER" id="PTHR23171:SF13">
    <property type="entry name" value="DNA-DIRECTED RNA POLYMERASE II SUBUNIT GRINL1A"/>
    <property type="match status" value="1"/>
</dbReference>
<dbReference type="InterPro" id="IPR051375">
    <property type="entry name" value="Tuftelin_GRINL1A/MYZAP/CCD68"/>
</dbReference>
<dbReference type="GO" id="GO:0003711">
    <property type="term" value="F:transcription elongation factor activity"/>
    <property type="evidence" value="ECO:0007669"/>
    <property type="project" value="InterPro"/>
</dbReference>
<accession>A0A1B0GB61</accession>
<dbReference type="PRINTS" id="PR02085">
    <property type="entry name" value="POLR2GRINL1"/>
</dbReference>
<dbReference type="GO" id="GO:0006368">
    <property type="term" value="P:transcription elongation by RNA polymerase II"/>
    <property type="evidence" value="ECO:0007669"/>
    <property type="project" value="InterPro"/>
</dbReference>
<keyword evidence="2" id="KW-1185">Reference proteome</keyword>
<dbReference type="InterPro" id="IPR026213">
    <property type="entry name" value="GRINL1"/>
</dbReference>
<dbReference type="Pfam" id="PF15328">
    <property type="entry name" value="GCOM2"/>
    <property type="match status" value="1"/>
</dbReference>
<sequence length="353" mass="40731">MSTVTRPKLNKIPGGSMPVAKKDHYVEDLNNMTNLQLREIKEREERLLANKKQLQKLPDKGRRIVTFYDKLIKELDRRANVDQAAKLFSQLNIVKKGEHVINSLEWGSDDYDHLDDVLDSDDEHEMDPLRILAQKQMHEPRLQVIKPEVKLITEQDLKEIGSCESGCNLVCNSLDDTKVINADIVAIDVADRLGDLKPKLEALNSFQKGSCISKQNFEIEPHVNYLLEKTEHKDHCVKKDKFKPYQTTLSNVHDPRKEKLRKKGKHWEITAATPPPIQTNGTQMLSLLDSIELQTRHLQKLKELQEKQATDRLKTQSSRLSEGKIMLPNDEDLRSRPCFTIYRQTDRGQNETD</sequence>